<dbReference type="HOGENOM" id="CLU_319286_0_0_9"/>
<dbReference type="RefSeq" id="WP_014183613.1">
    <property type="nucleotide sequence ID" value="NC_016584.1"/>
</dbReference>
<evidence type="ECO:0000313" key="8">
    <source>
        <dbReference type="Proteomes" id="UP000006346"/>
    </source>
</evidence>
<dbReference type="GO" id="GO:0071949">
    <property type="term" value="F:FAD binding"/>
    <property type="evidence" value="ECO:0007669"/>
    <property type="project" value="InterPro"/>
</dbReference>
<dbReference type="OrthoDB" id="9767256at2"/>
<evidence type="ECO:0000256" key="1">
    <source>
        <dbReference type="ARBA" id="ARBA00001974"/>
    </source>
</evidence>
<dbReference type="Gene3D" id="3.30.465.10">
    <property type="match status" value="2"/>
</dbReference>
<reference evidence="7 8" key="2">
    <citation type="journal article" date="2012" name="J. Bacteriol.">
        <title>Complete genome sequences of Desulfosporosinus orientis DSM765T, Desulfosporosinus youngiae DSM17734T, Desulfosporosinus meridiei DSM13257T, and Desulfosporosinus acidiphilus DSM22704T.</title>
        <authorList>
            <person name="Pester M."/>
            <person name="Brambilla E."/>
            <person name="Alazard D."/>
            <person name="Rattei T."/>
            <person name="Weinmaier T."/>
            <person name="Han J."/>
            <person name="Lucas S."/>
            <person name="Lapidus A."/>
            <person name="Cheng J.F."/>
            <person name="Goodwin L."/>
            <person name="Pitluck S."/>
            <person name="Peters L."/>
            <person name="Ovchinnikova G."/>
            <person name="Teshima H."/>
            <person name="Detter J.C."/>
            <person name="Han C.S."/>
            <person name="Tapia R."/>
            <person name="Land M.L."/>
            <person name="Hauser L."/>
            <person name="Kyrpides N.C."/>
            <person name="Ivanova N.N."/>
            <person name="Pagani I."/>
            <person name="Huntmann M."/>
            <person name="Wei C.L."/>
            <person name="Davenport K.W."/>
            <person name="Daligault H."/>
            <person name="Chain P.S."/>
            <person name="Chen A."/>
            <person name="Mavromatis K."/>
            <person name="Markowitz V."/>
            <person name="Szeto E."/>
            <person name="Mikhailova N."/>
            <person name="Pati A."/>
            <person name="Wagner M."/>
            <person name="Woyke T."/>
            <person name="Ollivier B."/>
            <person name="Klenk H.P."/>
            <person name="Spring S."/>
            <person name="Loy A."/>
        </authorList>
    </citation>
    <scope>NUCLEOTIDE SEQUENCE [LARGE SCALE GENOMIC DNA]</scope>
    <source>
        <strain evidence="8">ATCC 19365 / DSM 765 / NCIMB 8382 / VKM B-1628</strain>
    </source>
</reference>
<dbReference type="InterPro" id="IPR016166">
    <property type="entry name" value="FAD-bd_PCMH"/>
</dbReference>
<evidence type="ECO:0000313" key="7">
    <source>
        <dbReference type="EMBL" id="AET66792.1"/>
    </source>
</evidence>
<evidence type="ECO:0000256" key="5">
    <source>
        <dbReference type="ARBA" id="ARBA00023002"/>
    </source>
</evidence>
<evidence type="ECO:0000256" key="3">
    <source>
        <dbReference type="ARBA" id="ARBA00022630"/>
    </source>
</evidence>
<dbReference type="eggNOG" id="COG0277">
    <property type="taxonomic scope" value="Bacteria"/>
</dbReference>
<dbReference type="InterPro" id="IPR006094">
    <property type="entry name" value="Oxid_FAD_bind_N"/>
</dbReference>
<dbReference type="GO" id="GO:0016491">
    <property type="term" value="F:oxidoreductase activity"/>
    <property type="evidence" value="ECO:0007669"/>
    <property type="project" value="UniProtKB-KW"/>
</dbReference>
<organism evidence="7 8">
    <name type="scientific">Desulfosporosinus orientis (strain ATCC 19365 / DSM 765 / NCIMB 8382 / VKM B-1628 / Singapore I)</name>
    <name type="common">Desulfotomaculum orientis</name>
    <dbReference type="NCBI Taxonomy" id="768706"/>
    <lineage>
        <taxon>Bacteria</taxon>
        <taxon>Bacillati</taxon>
        <taxon>Bacillota</taxon>
        <taxon>Clostridia</taxon>
        <taxon>Eubacteriales</taxon>
        <taxon>Desulfitobacteriaceae</taxon>
        <taxon>Desulfosporosinus</taxon>
    </lineage>
</organism>
<dbReference type="PANTHER" id="PTHR42934">
    <property type="entry name" value="GLYCOLATE OXIDASE SUBUNIT GLCD"/>
    <property type="match status" value="1"/>
</dbReference>
<dbReference type="Gene3D" id="1.10.45.10">
    <property type="entry name" value="Vanillyl-alcohol Oxidase, Chain A, domain 4"/>
    <property type="match status" value="1"/>
</dbReference>
<dbReference type="InterPro" id="IPR051914">
    <property type="entry name" value="FAD-linked_OxidoTrans_Type4"/>
</dbReference>
<dbReference type="Pfam" id="PF01565">
    <property type="entry name" value="FAD_binding_4"/>
    <property type="match status" value="2"/>
</dbReference>
<keyword evidence="3" id="KW-0285">Flavoprotein</keyword>
<dbReference type="InterPro" id="IPR004113">
    <property type="entry name" value="FAD-bd_oxidored_4_C"/>
</dbReference>
<dbReference type="KEGG" id="dor:Desor_1120"/>
<feature type="domain" description="FAD-binding PCMH-type" evidence="6">
    <location>
        <begin position="42"/>
        <end position="220"/>
    </location>
</feature>
<proteinExistence type="inferred from homology"/>
<sequence length="910" mass="100434">MLQLEKAYLEMILNKLRTVVGEKDVLYKQVDLATYRDSVHLSGLQPTAVVFPKDTGEVSEVLKILHQYQVPVIARGAGTNLCGDTLSLDLCIILELAKMDRILEVNIIDRYVEVEPGVTNMEVQNILKPHGYFFAPDPASMGVSTIGGNIGENAGGMRCVKYGVTTDNVIGLEIVLSDGQVILSNGPLDGDFGYNLTGLMNGSEGTLGVITKAWLRIVKLPDEVKTLVAVYANLEDAAKTVSQIIGKGIIPGALEMIDHLAIEALEENMNLGYPIEAEAVLLIEIDGFSGTLESQVERVLSICKENNATEIRVAKTEEERQQLWLGRREALNCFVSKMPTYAQEDVAVPRTKLPEVLEIIKKIGEKYSLVIASVCHAGDGNLHPTIIYDDKDEEQTKQAHFAFGEMMEQAIALGGTITGEHGVGIEKLKGMNLLFSEDELSFMWQLKLAFDPKKILNPGKVIPDTISRMMLEDLEQVPESKEVSTTRELFFADLEREEIGEILINEKILAAYSLEGNKSWCAIRPKTVTEVAAIVRLATKYDIKILPWGRGTKVSIGTHSKPFDIVVDMSGLNKIIEIDTENLTATVEAGIEFKDFQEELYKKGYMLSIDPLESGSPTIGGIVATNSTGTLRLKYSSLKNIVLGLDAVISGGKIIHYGGKMIKNVAGYDLRKLFVGSWGTLGIITKITLKLSPLPEKAVYRTFMTDDYSAFADYLFAVQKKDVQLTSFDIFVENSKYYINLCMSGQHRSVDRQLEILDEIEINKLALIDEVQDPYFIAGKSFFNKYIQPNQSNKIVIKSSIRFSDITAWIKKIQSINQGEGSYVFGNAASGILYATFFGENISLTDLISDVKACSKNALTFGVHTLEIGPEMSSISKEEKSSVSIYLHLKEMLDPKAIFSPGRTIGGRSI</sequence>
<dbReference type="EMBL" id="CP003108">
    <property type="protein sequence ID" value="AET66792.1"/>
    <property type="molecule type" value="Genomic_DNA"/>
</dbReference>
<evidence type="ECO:0000256" key="4">
    <source>
        <dbReference type="ARBA" id="ARBA00022827"/>
    </source>
</evidence>
<dbReference type="InterPro" id="IPR016171">
    <property type="entry name" value="Vanillyl_alc_oxidase_C-sub2"/>
</dbReference>
<evidence type="ECO:0000259" key="6">
    <source>
        <dbReference type="PROSITE" id="PS51387"/>
    </source>
</evidence>
<dbReference type="Gene3D" id="3.30.70.2740">
    <property type="match status" value="1"/>
</dbReference>
<dbReference type="FunFam" id="3.30.70.2740:FF:000001">
    <property type="entry name" value="D-lactate dehydrogenase mitochondrial"/>
    <property type="match status" value="1"/>
</dbReference>
<keyword evidence="8" id="KW-1185">Reference proteome</keyword>
<dbReference type="SUPFAM" id="SSF56176">
    <property type="entry name" value="FAD-binding/transporter-associated domain-like"/>
    <property type="match status" value="2"/>
</dbReference>
<dbReference type="InterPro" id="IPR016169">
    <property type="entry name" value="FAD-bd_PCMH_sub2"/>
</dbReference>
<dbReference type="InterPro" id="IPR036318">
    <property type="entry name" value="FAD-bd_PCMH-like_sf"/>
</dbReference>
<keyword evidence="5" id="KW-0560">Oxidoreductase</keyword>
<feature type="domain" description="FAD-binding PCMH-type" evidence="6">
    <location>
        <begin position="513"/>
        <end position="694"/>
    </location>
</feature>
<dbReference type="InterPro" id="IPR016164">
    <property type="entry name" value="FAD-linked_Oxase-like_C"/>
</dbReference>
<comment type="similarity">
    <text evidence="2">Belongs to the FAD-binding oxidoreductase/transferase type 4 family.</text>
</comment>
<keyword evidence="4" id="KW-0274">FAD</keyword>
<dbReference type="FunFam" id="1.10.45.10:FF:000001">
    <property type="entry name" value="D-lactate dehydrogenase mitochondrial"/>
    <property type="match status" value="1"/>
</dbReference>
<dbReference type="PANTHER" id="PTHR42934:SF1">
    <property type="entry name" value="GLYCOLATE OXIDASE SUBUNIT GLCD"/>
    <property type="match status" value="1"/>
</dbReference>
<dbReference type="STRING" id="768706.Desor_1120"/>
<dbReference type="PATRIC" id="fig|768706.3.peg.1097"/>
<dbReference type="Pfam" id="PF02913">
    <property type="entry name" value="FAD-oxidase_C"/>
    <property type="match status" value="1"/>
</dbReference>
<protein>
    <submittedName>
        <fullName evidence="7">FAD/FMN-dependent dehydrogenase</fullName>
    </submittedName>
</protein>
<comment type="cofactor">
    <cofactor evidence="1">
        <name>FAD</name>
        <dbReference type="ChEBI" id="CHEBI:57692"/>
    </cofactor>
</comment>
<dbReference type="Proteomes" id="UP000006346">
    <property type="component" value="Chromosome"/>
</dbReference>
<gene>
    <name evidence="7" type="ordered locus">Desor_1120</name>
</gene>
<dbReference type="PROSITE" id="PS51387">
    <property type="entry name" value="FAD_PCMH"/>
    <property type="match status" value="2"/>
</dbReference>
<dbReference type="AlphaFoldDB" id="G7WAM4"/>
<reference evidence="8" key="1">
    <citation type="submission" date="2011-11" db="EMBL/GenBank/DDBJ databases">
        <title>Complete sequence of Desulfosporosinus orientis DSM 765.</title>
        <authorList>
            <person name="Lucas S."/>
            <person name="Han J."/>
            <person name="Lapidus A."/>
            <person name="Cheng J.-F."/>
            <person name="Goodwin L."/>
            <person name="Pitluck S."/>
            <person name="Peters L."/>
            <person name="Ovchinnikova G."/>
            <person name="Teshima H."/>
            <person name="Detter J.C."/>
            <person name="Han C."/>
            <person name="Tapia R."/>
            <person name="Land M."/>
            <person name="Hauser L."/>
            <person name="Kyrpides N."/>
            <person name="Ivanova N."/>
            <person name="Pagani I."/>
            <person name="Pester M."/>
            <person name="Spring S."/>
            <person name="Ollivier B."/>
            <person name="Rattei T."/>
            <person name="Klenk H.-P."/>
            <person name="Wagner M."/>
            <person name="Loy A."/>
            <person name="Woyke T."/>
        </authorList>
    </citation>
    <scope>NUCLEOTIDE SEQUENCE [LARGE SCALE GENOMIC DNA]</scope>
    <source>
        <strain evidence="8">ATCC 19365 / DSM 765 / NCIMB 8382 / VKM B-1628</strain>
    </source>
</reference>
<evidence type="ECO:0000256" key="2">
    <source>
        <dbReference type="ARBA" id="ARBA00008000"/>
    </source>
</evidence>
<dbReference type="SUPFAM" id="SSF55103">
    <property type="entry name" value="FAD-linked oxidases, C-terminal domain"/>
    <property type="match status" value="1"/>
</dbReference>
<accession>G7WAM4</accession>
<name>G7WAM4_DESOD</name>